<dbReference type="SUPFAM" id="SSF52540">
    <property type="entry name" value="P-loop containing nucleoside triphosphate hydrolases"/>
    <property type="match status" value="1"/>
</dbReference>
<feature type="compositionally biased region" description="Polar residues" evidence="3">
    <location>
        <begin position="966"/>
        <end position="981"/>
    </location>
</feature>
<dbReference type="InterPro" id="IPR002110">
    <property type="entry name" value="Ankyrin_rpt"/>
</dbReference>
<dbReference type="Pfam" id="PF12796">
    <property type="entry name" value="Ank_2"/>
    <property type="match status" value="2"/>
</dbReference>
<dbReference type="InterPro" id="IPR027417">
    <property type="entry name" value="P-loop_NTPase"/>
</dbReference>
<feature type="compositionally biased region" description="Basic and acidic residues" evidence="3">
    <location>
        <begin position="1"/>
        <end position="10"/>
    </location>
</feature>
<feature type="domain" description="Fungal death-pathway protein SesB" evidence="4">
    <location>
        <begin position="11"/>
        <end position="35"/>
    </location>
</feature>
<feature type="repeat" description="ANK" evidence="2">
    <location>
        <begin position="725"/>
        <end position="757"/>
    </location>
</feature>
<keyword evidence="7" id="KW-1185">Reference proteome</keyword>
<dbReference type="PANTHER" id="PTHR10039">
    <property type="entry name" value="AMELOGENIN"/>
    <property type="match status" value="1"/>
</dbReference>
<feature type="repeat" description="ANK" evidence="2">
    <location>
        <begin position="819"/>
        <end position="853"/>
    </location>
</feature>
<sequence>MRLLSSKEDAPAPSADFSKSENKGLQIGQNYGNMEASFYSESIQGINIAAGASVYMGERRSVEDKLLDALIAGDGKDRCDIGRAEPGTCEWIFQHDTFRGWIATDTSIHTPLYIQGTPGSGKSVLLKFIAKQLEKWMRVRTPSGSSPVEKAPPVELGVPGKTIAAVCFCDDKNEKRRKPIWILRTLFYKMCQQNRNLAKYALKHLQSVEDLDNAGSDPDEFHSLDILQKILDEIILDPEVEVLYFIIDGLDQCGPHLPAVVRLIGDLSIRVNKKATSQGANFSLRCIISDRGSKITRDKMLPQYSIDMSKDNKRDIEEVTEKKIKAIREYSEFSDSVLKYTIDLLKESSRGMFMWLSLVLEDLSTWDGVWTEINVKERLHSIPSDVAMYYKAMLERQQRDSASRLRTLLMWVYFAYRPLTLQELNTVLTLKEEKGYTGGESTDEDIGTLQRSIETNWSALLLVHDGTVHLSHQSAKDFLSEVFNDEGEKEYRGYGMSTSDAHRQMAAACLTYLRIDDVRKREVPKPPVNSDGMIDETQLTKVRKQYLEGYPFLQYGVEALGHHLRESQIRDETDVKGMKEFFSADSAALLSWVRSYDLLKRWTTGKYSGFSSSTSLLFVAARLNLPWLADRATTWKSIGSLPVDVRTPDMSGWSAIHLAADSEAAEMVVWLLENNAYVDAETMGYPHPGRTALHFAASKRSETGSQIVQTLLNGRAKATAQTRQGGNTPLHYAVDSHSVATVLALLDSHADANATNGSGITPLHKAVAIPGLEEVVEALLKGGADPNKKTSIGTLSAARALTSLKTSRALWQTYYEVNTSQSALHIAAKVKDAERTVEVLLKQGGADPNCRDSAGRTPLHVAVARTDAEAITKLLIEYKADLNAQDMDGKTPLLVFLTAAVLQAKNQPQLPSELDGQVSRERLLDILLSAGADPSLKAKDKKSPISYATESQLQWAVDRLARGLQHNGSHNDVSNQQSESVSGEMGMRKGFVDTQVSRWMPKRSKS</sequence>
<feature type="repeat" description="ANK" evidence="2">
    <location>
        <begin position="854"/>
        <end position="887"/>
    </location>
</feature>
<dbReference type="Pfam" id="PF17046">
    <property type="entry name" value="Ses_B"/>
    <property type="match status" value="1"/>
</dbReference>
<reference evidence="6" key="1">
    <citation type="submission" date="2021-12" db="EMBL/GenBank/DDBJ databases">
        <title>Convergent genome expansion in fungi linked to evolution of root-endophyte symbiosis.</title>
        <authorList>
            <consortium name="DOE Joint Genome Institute"/>
            <person name="Ke Y.-H."/>
            <person name="Bonito G."/>
            <person name="Liao H.-L."/>
            <person name="Looney B."/>
            <person name="Rojas-Flechas A."/>
            <person name="Nash J."/>
            <person name="Hameed K."/>
            <person name="Schadt C."/>
            <person name="Martin F."/>
            <person name="Crous P.W."/>
            <person name="Miettinen O."/>
            <person name="Magnuson J.K."/>
            <person name="Labbe J."/>
            <person name="Jacobson D."/>
            <person name="Doktycz M.J."/>
            <person name="Veneault-Fourrey C."/>
            <person name="Kuo A."/>
            <person name="Mondo S."/>
            <person name="Calhoun S."/>
            <person name="Riley R."/>
            <person name="Ohm R."/>
            <person name="LaButti K."/>
            <person name="Andreopoulos B."/>
            <person name="Pangilinan J."/>
            <person name="Nolan M."/>
            <person name="Tritt A."/>
            <person name="Clum A."/>
            <person name="Lipzen A."/>
            <person name="Daum C."/>
            <person name="Barry K."/>
            <person name="Grigoriev I.V."/>
            <person name="Vilgalys R."/>
        </authorList>
    </citation>
    <scope>NUCLEOTIDE SEQUENCE</scope>
    <source>
        <strain evidence="6">PMI_201</strain>
    </source>
</reference>
<evidence type="ECO:0000313" key="7">
    <source>
        <dbReference type="Proteomes" id="UP001201262"/>
    </source>
</evidence>
<dbReference type="SMART" id="SM00248">
    <property type="entry name" value="ANK"/>
    <property type="match status" value="7"/>
</dbReference>
<dbReference type="InterPro" id="IPR031469">
    <property type="entry name" value="SesB_dom"/>
</dbReference>
<evidence type="ECO:0000259" key="4">
    <source>
        <dbReference type="Pfam" id="PF17046"/>
    </source>
</evidence>
<comment type="caution">
    <text evidence="6">The sequence shown here is derived from an EMBL/GenBank/DDBJ whole genome shotgun (WGS) entry which is preliminary data.</text>
</comment>
<dbReference type="PANTHER" id="PTHR10039:SF14">
    <property type="entry name" value="NACHT DOMAIN-CONTAINING PROTEIN"/>
    <property type="match status" value="1"/>
</dbReference>
<feature type="repeat" description="ANK" evidence="2">
    <location>
        <begin position="758"/>
        <end position="791"/>
    </location>
</feature>
<proteinExistence type="predicted"/>
<evidence type="ECO:0000256" key="3">
    <source>
        <dbReference type="SAM" id="MobiDB-lite"/>
    </source>
</evidence>
<feature type="repeat" description="ANK" evidence="2">
    <location>
        <begin position="651"/>
        <end position="683"/>
    </location>
</feature>
<feature type="domain" description="Nephrocystin 3-like N-terminal" evidence="5">
    <location>
        <begin position="87"/>
        <end position="267"/>
    </location>
</feature>
<dbReference type="GeneID" id="70252454"/>
<dbReference type="Gene3D" id="3.40.50.300">
    <property type="entry name" value="P-loop containing nucleotide triphosphate hydrolases"/>
    <property type="match status" value="1"/>
</dbReference>
<dbReference type="InterPro" id="IPR036770">
    <property type="entry name" value="Ankyrin_rpt-contain_sf"/>
</dbReference>
<feature type="region of interest" description="Disordered" evidence="3">
    <location>
        <begin position="1"/>
        <end position="21"/>
    </location>
</feature>
<accession>A0AAD4KN63</accession>
<dbReference type="RefSeq" id="XP_046071443.1">
    <property type="nucleotide sequence ID" value="XM_046222167.1"/>
</dbReference>
<dbReference type="Proteomes" id="UP001201262">
    <property type="component" value="Unassembled WGS sequence"/>
</dbReference>
<dbReference type="Pfam" id="PF00023">
    <property type="entry name" value="Ank"/>
    <property type="match status" value="1"/>
</dbReference>
<dbReference type="PROSITE" id="PS50297">
    <property type="entry name" value="ANK_REP_REGION"/>
    <property type="match status" value="3"/>
</dbReference>
<keyword evidence="1" id="KW-0677">Repeat</keyword>
<gene>
    <name evidence="6" type="ORF">BGW36DRAFT_462355</name>
</gene>
<evidence type="ECO:0000256" key="1">
    <source>
        <dbReference type="ARBA" id="ARBA00022737"/>
    </source>
</evidence>
<dbReference type="SUPFAM" id="SSF48403">
    <property type="entry name" value="Ankyrin repeat"/>
    <property type="match status" value="1"/>
</dbReference>
<dbReference type="InterPro" id="IPR056884">
    <property type="entry name" value="NPHP3-like_N"/>
</dbReference>
<dbReference type="AlphaFoldDB" id="A0AAD4KN63"/>
<organism evidence="6 7">
    <name type="scientific">Talaromyces proteolyticus</name>
    <dbReference type="NCBI Taxonomy" id="1131652"/>
    <lineage>
        <taxon>Eukaryota</taxon>
        <taxon>Fungi</taxon>
        <taxon>Dikarya</taxon>
        <taxon>Ascomycota</taxon>
        <taxon>Pezizomycotina</taxon>
        <taxon>Eurotiomycetes</taxon>
        <taxon>Eurotiomycetidae</taxon>
        <taxon>Eurotiales</taxon>
        <taxon>Trichocomaceae</taxon>
        <taxon>Talaromyces</taxon>
        <taxon>Talaromyces sect. Bacilispori</taxon>
    </lineage>
</organism>
<evidence type="ECO:0000313" key="6">
    <source>
        <dbReference type="EMBL" id="KAH8696507.1"/>
    </source>
</evidence>
<feature type="repeat" description="ANK" evidence="2">
    <location>
        <begin position="688"/>
        <end position="723"/>
    </location>
</feature>
<dbReference type="Pfam" id="PF24883">
    <property type="entry name" value="NPHP3_N"/>
    <property type="match status" value="1"/>
</dbReference>
<dbReference type="PROSITE" id="PS50088">
    <property type="entry name" value="ANK_REPEAT"/>
    <property type="match status" value="6"/>
</dbReference>
<name>A0AAD4KN63_9EURO</name>
<evidence type="ECO:0000256" key="2">
    <source>
        <dbReference type="PROSITE-ProRule" id="PRU00023"/>
    </source>
</evidence>
<keyword evidence="2" id="KW-0040">ANK repeat</keyword>
<protein>
    <submittedName>
        <fullName evidence="6">Skeletrophin</fullName>
    </submittedName>
</protein>
<dbReference type="EMBL" id="JAJTJA010000007">
    <property type="protein sequence ID" value="KAH8696507.1"/>
    <property type="molecule type" value="Genomic_DNA"/>
</dbReference>
<feature type="region of interest" description="Disordered" evidence="3">
    <location>
        <begin position="966"/>
        <end position="1006"/>
    </location>
</feature>
<evidence type="ECO:0000259" key="5">
    <source>
        <dbReference type="Pfam" id="PF24883"/>
    </source>
</evidence>
<dbReference type="Gene3D" id="1.25.40.20">
    <property type="entry name" value="Ankyrin repeat-containing domain"/>
    <property type="match status" value="3"/>
</dbReference>